<feature type="transmembrane region" description="Helical" evidence="6">
    <location>
        <begin position="56"/>
        <end position="82"/>
    </location>
</feature>
<evidence type="ECO:0000256" key="3">
    <source>
        <dbReference type="ARBA" id="ARBA00022692"/>
    </source>
</evidence>
<keyword evidence="5 6" id="KW-0472">Membrane</keyword>
<evidence type="ECO:0000313" key="8">
    <source>
        <dbReference type="Proteomes" id="UP000030645"/>
    </source>
</evidence>
<evidence type="ECO:0000256" key="5">
    <source>
        <dbReference type="ARBA" id="ARBA00023136"/>
    </source>
</evidence>
<evidence type="ECO:0000256" key="2">
    <source>
        <dbReference type="ARBA" id="ARBA00010199"/>
    </source>
</evidence>
<evidence type="ECO:0000313" key="7">
    <source>
        <dbReference type="EMBL" id="EXB75077.1"/>
    </source>
</evidence>
<dbReference type="GO" id="GO:0016020">
    <property type="term" value="C:membrane"/>
    <property type="evidence" value="ECO:0007669"/>
    <property type="project" value="UniProtKB-SubCell"/>
</dbReference>
<feature type="transmembrane region" description="Helical" evidence="6">
    <location>
        <begin position="324"/>
        <end position="343"/>
    </location>
</feature>
<sequence length="490" mass="53608">MHENNYVIIQSSTPLLSHEYDTKEDIIHDDIIEQQPYSKRFARENFSKALKEIKQLYMIAVPMILTGLLMYGKSAISMFFMGKMGKSALAGGSLAISIANISGYSVLSGLASGMEGISSQAFGARQWRLMGQTLNRTVLILLLASFPISLIWLKSHLFFLYWCKNPVVAATATIYLTFSIPSLIFQSFINPLKIYLRTQKITKPLMISAVIALAVHVPINYYLVYHHNLGIRAIAMAATLTDVIILVVLAAYLAFSGVCKRSWPGWSLECFTEWKPILCQSIPSCISATSLIYQFPHSMNQAASTRVGNELGANQPNKAKTASLVALWCGMLTGIGAMAFMVGMKDLWGRIFTADKDILALAAATLPVVGLCELGNCPQTTTCGVLKGSARPTLAAFINLITFYGVGLPVAMLVGFKMGEGLVGLWYGLFAAQIVCLLVMIVVLITTDWKKQAERAQELTGSTNNAENNNINTNEEQISISTNENVEVLV</sequence>
<dbReference type="InterPro" id="IPR045069">
    <property type="entry name" value="MATE_euk"/>
</dbReference>
<feature type="transmembrane region" description="Helical" evidence="6">
    <location>
        <begin position="424"/>
        <end position="445"/>
    </location>
</feature>
<feature type="transmembrane region" description="Helical" evidence="6">
    <location>
        <begin position="396"/>
        <end position="418"/>
    </location>
</feature>
<dbReference type="GO" id="GO:0042910">
    <property type="term" value="F:xenobiotic transmembrane transporter activity"/>
    <property type="evidence" value="ECO:0007669"/>
    <property type="project" value="InterPro"/>
</dbReference>
<organism evidence="7 8">
    <name type="scientific">Morus notabilis</name>
    <dbReference type="NCBI Taxonomy" id="981085"/>
    <lineage>
        <taxon>Eukaryota</taxon>
        <taxon>Viridiplantae</taxon>
        <taxon>Streptophyta</taxon>
        <taxon>Embryophyta</taxon>
        <taxon>Tracheophyta</taxon>
        <taxon>Spermatophyta</taxon>
        <taxon>Magnoliopsida</taxon>
        <taxon>eudicotyledons</taxon>
        <taxon>Gunneridae</taxon>
        <taxon>Pentapetalae</taxon>
        <taxon>rosids</taxon>
        <taxon>fabids</taxon>
        <taxon>Rosales</taxon>
        <taxon>Moraceae</taxon>
        <taxon>Moreae</taxon>
        <taxon>Morus</taxon>
    </lineage>
</organism>
<dbReference type="Pfam" id="PF01554">
    <property type="entry name" value="MatE"/>
    <property type="match status" value="2"/>
</dbReference>
<dbReference type="AlphaFoldDB" id="W9RFJ7"/>
<evidence type="ECO:0000256" key="4">
    <source>
        <dbReference type="ARBA" id="ARBA00022989"/>
    </source>
</evidence>
<evidence type="ECO:0000256" key="1">
    <source>
        <dbReference type="ARBA" id="ARBA00004141"/>
    </source>
</evidence>
<dbReference type="EMBL" id="KE344672">
    <property type="protein sequence ID" value="EXB75077.1"/>
    <property type="molecule type" value="Genomic_DNA"/>
</dbReference>
<feature type="transmembrane region" description="Helical" evidence="6">
    <location>
        <begin position="94"/>
        <end position="117"/>
    </location>
</feature>
<comment type="similarity">
    <text evidence="2 6">Belongs to the multi antimicrobial extrusion (MATE) (TC 2.A.66.1) family.</text>
</comment>
<dbReference type="InterPro" id="IPR002528">
    <property type="entry name" value="MATE_fam"/>
</dbReference>
<keyword evidence="4 6" id="KW-1133">Transmembrane helix</keyword>
<dbReference type="GO" id="GO:1990961">
    <property type="term" value="P:xenobiotic detoxification by transmembrane export across the plasma membrane"/>
    <property type="evidence" value="ECO:0007669"/>
    <property type="project" value="InterPro"/>
</dbReference>
<proteinExistence type="inferred from homology"/>
<name>W9RFJ7_9ROSA</name>
<evidence type="ECO:0000256" key="6">
    <source>
        <dbReference type="RuleBase" id="RU004914"/>
    </source>
</evidence>
<keyword evidence="8" id="KW-1185">Reference proteome</keyword>
<comment type="subcellular location">
    <subcellularLocation>
        <location evidence="1">Membrane</location>
        <topology evidence="1">Multi-pass membrane protein</topology>
    </subcellularLocation>
</comment>
<feature type="transmembrane region" description="Helical" evidence="6">
    <location>
        <begin position="229"/>
        <end position="255"/>
    </location>
</feature>
<dbReference type="PANTHER" id="PTHR11206">
    <property type="entry name" value="MULTIDRUG RESISTANCE PROTEIN"/>
    <property type="match status" value="1"/>
</dbReference>
<dbReference type="Proteomes" id="UP000030645">
    <property type="component" value="Unassembled WGS sequence"/>
</dbReference>
<protein>
    <recommendedName>
        <fullName evidence="6">Protein DETOXIFICATION</fullName>
    </recommendedName>
    <alternativeName>
        <fullName evidence="6">Multidrug and toxic compound extrusion protein</fullName>
    </alternativeName>
</protein>
<dbReference type="CDD" id="cd13132">
    <property type="entry name" value="MATE_eukaryotic"/>
    <property type="match status" value="1"/>
</dbReference>
<feature type="transmembrane region" description="Helical" evidence="6">
    <location>
        <begin position="138"/>
        <end position="161"/>
    </location>
</feature>
<gene>
    <name evidence="7" type="ORF">L484_002707</name>
</gene>
<feature type="transmembrane region" description="Helical" evidence="6">
    <location>
        <begin position="358"/>
        <end position="375"/>
    </location>
</feature>
<reference evidence="8" key="1">
    <citation type="submission" date="2013-01" db="EMBL/GenBank/DDBJ databases">
        <title>Draft Genome Sequence of a Mulberry Tree, Morus notabilis C.K. Schneid.</title>
        <authorList>
            <person name="He N."/>
            <person name="Zhao S."/>
        </authorList>
    </citation>
    <scope>NUCLEOTIDE SEQUENCE</scope>
</reference>
<dbReference type="GO" id="GO:0015297">
    <property type="term" value="F:antiporter activity"/>
    <property type="evidence" value="ECO:0007669"/>
    <property type="project" value="InterPro"/>
</dbReference>
<dbReference type="eggNOG" id="KOG1347">
    <property type="taxonomic scope" value="Eukaryota"/>
</dbReference>
<feature type="transmembrane region" description="Helical" evidence="6">
    <location>
        <begin position="167"/>
        <end position="185"/>
    </location>
</feature>
<accession>W9RFJ7</accession>
<keyword evidence="3 6" id="KW-0812">Transmembrane</keyword>
<feature type="transmembrane region" description="Helical" evidence="6">
    <location>
        <begin position="205"/>
        <end position="223"/>
    </location>
</feature>